<keyword evidence="10" id="KW-1185">Reference proteome</keyword>
<accession>A0A0N8GNY2</accession>
<feature type="transmembrane region" description="Helical" evidence="7">
    <location>
        <begin position="309"/>
        <end position="329"/>
    </location>
</feature>
<feature type="transmembrane region" description="Helical" evidence="7">
    <location>
        <begin position="139"/>
        <end position="161"/>
    </location>
</feature>
<dbReference type="InterPro" id="IPR011701">
    <property type="entry name" value="MFS"/>
</dbReference>
<keyword evidence="3" id="KW-0813">Transport</keyword>
<dbReference type="Proteomes" id="UP000050417">
    <property type="component" value="Unassembled WGS sequence"/>
</dbReference>
<comment type="caution">
    <text evidence="9">The sequence shown here is derived from an EMBL/GenBank/DDBJ whole genome shotgun (WGS) entry which is preliminary data.</text>
</comment>
<dbReference type="InterPro" id="IPR036259">
    <property type="entry name" value="MFS_trans_sf"/>
</dbReference>
<evidence type="ECO:0000256" key="4">
    <source>
        <dbReference type="ARBA" id="ARBA00022692"/>
    </source>
</evidence>
<dbReference type="OrthoDB" id="9795150at2"/>
<organism evidence="9 10">
    <name type="scientific">Ornatilinea apprima</name>
    <dbReference type="NCBI Taxonomy" id="1134406"/>
    <lineage>
        <taxon>Bacteria</taxon>
        <taxon>Bacillati</taxon>
        <taxon>Chloroflexota</taxon>
        <taxon>Anaerolineae</taxon>
        <taxon>Anaerolineales</taxon>
        <taxon>Anaerolineaceae</taxon>
        <taxon>Ornatilinea</taxon>
    </lineage>
</organism>
<feature type="transmembrane region" description="Helical" evidence="7">
    <location>
        <begin position="375"/>
        <end position="396"/>
    </location>
</feature>
<protein>
    <submittedName>
        <fullName evidence="9">MFS transporter</fullName>
    </submittedName>
</protein>
<feature type="transmembrane region" description="Helical" evidence="7">
    <location>
        <begin position="285"/>
        <end position="303"/>
    </location>
</feature>
<feature type="transmembrane region" description="Helical" evidence="7">
    <location>
        <begin position="257"/>
        <end position="278"/>
    </location>
</feature>
<keyword evidence="6 7" id="KW-0472">Membrane</keyword>
<comment type="similarity">
    <text evidence="2">Belongs to the major facilitator superfamily.</text>
</comment>
<sequence>MASTTLTKTRSKLGLILLAYIAFISLGLPDGLLGVAWPSMRKDFGMPLDALGLMLIASMIGYLTSSFFSGKVMARLGVGRLLAVSCMLTGAGLIGYTLAPAYWLIVALGVVGGLGAGAIDAGINTYIASEHGEGLMQWLHASFGIGVTLGPIIMTAGINLFQTWRTGYLVVGSAQIALAACFAVTAGMWKREDGSAKQEEDKRLLDYKTSMRETVRQVGVWVSVLLFFVYVGVELTLGHWSYSLLTESRGIAPETAGLLAGGYWGMFTVGRVLAGLYAQKAGTDLLLRGSMLSALAGALLLLWNPSDTVSLIGIAVVGFSIAPIFPALVSSTGRRVSARHAANTIGMQISASGLGGALLPALAGALARRISLEVIPVFLVSLIVLLLVLYFASLWMGKRQAALD</sequence>
<dbReference type="GO" id="GO:0022857">
    <property type="term" value="F:transmembrane transporter activity"/>
    <property type="evidence" value="ECO:0007669"/>
    <property type="project" value="InterPro"/>
</dbReference>
<dbReference type="SUPFAM" id="SSF103473">
    <property type="entry name" value="MFS general substrate transporter"/>
    <property type="match status" value="1"/>
</dbReference>
<evidence type="ECO:0000256" key="7">
    <source>
        <dbReference type="SAM" id="Phobius"/>
    </source>
</evidence>
<dbReference type="EMBL" id="LGCL01000013">
    <property type="protein sequence ID" value="KPL79370.1"/>
    <property type="molecule type" value="Genomic_DNA"/>
</dbReference>
<evidence type="ECO:0000256" key="6">
    <source>
        <dbReference type="ARBA" id="ARBA00023136"/>
    </source>
</evidence>
<name>A0A0N8GNY2_9CHLR</name>
<evidence type="ECO:0000256" key="2">
    <source>
        <dbReference type="ARBA" id="ARBA00008335"/>
    </source>
</evidence>
<proteinExistence type="inferred from homology"/>
<feature type="transmembrane region" description="Helical" evidence="7">
    <location>
        <begin position="167"/>
        <end position="189"/>
    </location>
</feature>
<dbReference type="AlphaFoldDB" id="A0A0N8GNY2"/>
<evidence type="ECO:0000313" key="9">
    <source>
        <dbReference type="EMBL" id="KPL79370.1"/>
    </source>
</evidence>
<feature type="transmembrane region" description="Helical" evidence="7">
    <location>
        <begin position="341"/>
        <end position="363"/>
    </location>
</feature>
<feature type="transmembrane region" description="Helical" evidence="7">
    <location>
        <begin position="81"/>
        <end position="99"/>
    </location>
</feature>
<dbReference type="InterPro" id="IPR051788">
    <property type="entry name" value="MFS_Transporter"/>
</dbReference>
<dbReference type="RefSeq" id="WP_075061425.1">
    <property type="nucleotide sequence ID" value="NZ_LGCL01000013.1"/>
</dbReference>
<dbReference type="InterPro" id="IPR020846">
    <property type="entry name" value="MFS_dom"/>
</dbReference>
<feature type="transmembrane region" description="Helical" evidence="7">
    <location>
        <begin position="218"/>
        <end position="237"/>
    </location>
</feature>
<feature type="transmembrane region" description="Helical" evidence="7">
    <location>
        <begin position="105"/>
        <end position="127"/>
    </location>
</feature>
<evidence type="ECO:0000256" key="3">
    <source>
        <dbReference type="ARBA" id="ARBA00022448"/>
    </source>
</evidence>
<evidence type="ECO:0000256" key="5">
    <source>
        <dbReference type="ARBA" id="ARBA00022989"/>
    </source>
</evidence>
<dbReference type="GO" id="GO:0005886">
    <property type="term" value="C:plasma membrane"/>
    <property type="evidence" value="ECO:0007669"/>
    <property type="project" value="UniProtKB-SubCell"/>
</dbReference>
<reference evidence="9 10" key="1">
    <citation type="submission" date="2015-07" db="EMBL/GenBank/DDBJ databases">
        <title>Genome sequence of Ornatilinea apprima DSM 23815.</title>
        <authorList>
            <person name="Hemp J."/>
            <person name="Ward L.M."/>
            <person name="Pace L.A."/>
            <person name="Fischer W.W."/>
        </authorList>
    </citation>
    <scope>NUCLEOTIDE SEQUENCE [LARGE SCALE GENOMIC DNA]</scope>
    <source>
        <strain evidence="9 10">P3M-1</strain>
    </source>
</reference>
<dbReference type="PANTHER" id="PTHR23514">
    <property type="entry name" value="BYPASS OF STOP CODON PROTEIN 6"/>
    <property type="match status" value="1"/>
</dbReference>
<evidence type="ECO:0000259" key="8">
    <source>
        <dbReference type="PROSITE" id="PS50850"/>
    </source>
</evidence>
<dbReference type="PANTHER" id="PTHR23514:SF3">
    <property type="entry name" value="BYPASS OF STOP CODON PROTEIN 6"/>
    <property type="match status" value="1"/>
</dbReference>
<dbReference type="PROSITE" id="PS50850">
    <property type="entry name" value="MFS"/>
    <property type="match status" value="1"/>
</dbReference>
<dbReference type="Gene3D" id="1.20.1250.20">
    <property type="entry name" value="MFS general substrate transporter like domains"/>
    <property type="match status" value="2"/>
</dbReference>
<keyword evidence="4 7" id="KW-0812">Transmembrane</keyword>
<feature type="transmembrane region" description="Helical" evidence="7">
    <location>
        <begin position="50"/>
        <end position="69"/>
    </location>
</feature>
<keyword evidence="5 7" id="KW-1133">Transmembrane helix</keyword>
<dbReference type="Pfam" id="PF07690">
    <property type="entry name" value="MFS_1"/>
    <property type="match status" value="1"/>
</dbReference>
<evidence type="ECO:0000313" key="10">
    <source>
        <dbReference type="Proteomes" id="UP000050417"/>
    </source>
</evidence>
<feature type="domain" description="Major facilitator superfamily (MFS) profile" evidence="8">
    <location>
        <begin position="15"/>
        <end position="400"/>
    </location>
</feature>
<comment type="subcellular location">
    <subcellularLocation>
        <location evidence="1">Cell membrane</location>
        <topology evidence="1">Multi-pass membrane protein</topology>
    </subcellularLocation>
</comment>
<evidence type="ECO:0000256" key="1">
    <source>
        <dbReference type="ARBA" id="ARBA00004651"/>
    </source>
</evidence>
<gene>
    <name evidence="9" type="ORF">ADN00_02720</name>
</gene>
<dbReference type="STRING" id="1134406.ADN00_02720"/>